<evidence type="ECO:0000256" key="5">
    <source>
        <dbReference type="ARBA" id="ARBA00022980"/>
    </source>
</evidence>
<dbReference type="GO" id="GO:0019843">
    <property type="term" value="F:rRNA binding"/>
    <property type="evidence" value="ECO:0007669"/>
    <property type="project" value="UniProtKB-UniRule"/>
</dbReference>
<evidence type="ECO:0000256" key="1">
    <source>
        <dbReference type="ARBA" id="ARBA00003239"/>
    </source>
</evidence>
<dbReference type="RefSeq" id="WP_052604324.1">
    <property type="nucleotide sequence ID" value="NZ_JXYS01000012.1"/>
</dbReference>
<evidence type="ECO:0000256" key="9">
    <source>
        <dbReference type="RuleBase" id="RU003485"/>
    </source>
</evidence>
<dbReference type="OrthoDB" id="9797833at2"/>
<dbReference type="InterPro" id="IPR023575">
    <property type="entry name" value="Ribosomal_uS19_SF"/>
</dbReference>
<dbReference type="PATRIC" id="fig|1280514.3.peg.720"/>
<evidence type="ECO:0000256" key="7">
    <source>
        <dbReference type="ARBA" id="ARBA00035163"/>
    </source>
</evidence>
<dbReference type="SUPFAM" id="SSF54570">
    <property type="entry name" value="Ribosomal protein S19"/>
    <property type="match status" value="1"/>
</dbReference>
<comment type="similarity">
    <text evidence="2 8 9">Belongs to the universal ribosomal protein uS19 family.</text>
</comment>
<dbReference type="PIRSF" id="PIRSF002144">
    <property type="entry name" value="Ribosomal_S19"/>
    <property type="match status" value="1"/>
</dbReference>
<comment type="caution">
    <text evidence="10">The sequence shown here is derived from an EMBL/GenBank/DDBJ whole genome shotgun (WGS) entry which is preliminary data.</text>
</comment>
<evidence type="ECO:0000313" key="11">
    <source>
        <dbReference type="Proteomes" id="UP000032360"/>
    </source>
</evidence>
<keyword evidence="4 8" id="KW-0694">RNA-binding</keyword>
<dbReference type="PANTHER" id="PTHR11880:SF8">
    <property type="entry name" value="SMALL RIBOSOMAL SUBUNIT PROTEIN US19M"/>
    <property type="match status" value="1"/>
</dbReference>
<accession>A0A0D8HKW1</accession>
<evidence type="ECO:0000313" key="10">
    <source>
        <dbReference type="EMBL" id="KJF18583.1"/>
    </source>
</evidence>
<keyword evidence="11" id="KW-1185">Reference proteome</keyword>
<evidence type="ECO:0000256" key="2">
    <source>
        <dbReference type="ARBA" id="ARBA00007345"/>
    </source>
</evidence>
<evidence type="ECO:0000256" key="6">
    <source>
        <dbReference type="ARBA" id="ARBA00023274"/>
    </source>
</evidence>
<keyword evidence="3 8" id="KW-0699">rRNA-binding</keyword>
<dbReference type="FunFam" id="3.30.860.10:FF:000001">
    <property type="entry name" value="30S ribosomal protein S19"/>
    <property type="match status" value="1"/>
</dbReference>
<sequence length="93" mass="10651">MARSLKKGPFVDSHLLKKVDALNEKNEKKVIKTWSRRSTIIPDMVGHTIAVHDGRKHVPVYVTESMVGHKLGEFSPTRTFKYHAGQERTGKRR</sequence>
<dbReference type="NCBIfam" id="TIGR01050">
    <property type="entry name" value="rpsS_bact"/>
    <property type="match status" value="1"/>
</dbReference>
<name>A0A0D8HKW1_9ACTN</name>
<organism evidence="10 11">
    <name type="scientific">Acidithrix ferrooxidans</name>
    <dbReference type="NCBI Taxonomy" id="1280514"/>
    <lineage>
        <taxon>Bacteria</taxon>
        <taxon>Bacillati</taxon>
        <taxon>Actinomycetota</taxon>
        <taxon>Acidimicrobiia</taxon>
        <taxon>Acidimicrobiales</taxon>
        <taxon>Acidimicrobiaceae</taxon>
        <taxon>Acidithrix</taxon>
    </lineage>
</organism>
<dbReference type="EMBL" id="JXYS01000012">
    <property type="protein sequence ID" value="KJF18583.1"/>
    <property type="molecule type" value="Genomic_DNA"/>
</dbReference>
<dbReference type="PROSITE" id="PS00323">
    <property type="entry name" value="RIBOSOMAL_S19"/>
    <property type="match status" value="1"/>
</dbReference>
<evidence type="ECO:0000256" key="8">
    <source>
        <dbReference type="HAMAP-Rule" id="MF_00531"/>
    </source>
</evidence>
<dbReference type="PRINTS" id="PR00975">
    <property type="entry name" value="RIBOSOMALS19"/>
</dbReference>
<dbReference type="GO" id="GO:0000028">
    <property type="term" value="P:ribosomal small subunit assembly"/>
    <property type="evidence" value="ECO:0007669"/>
    <property type="project" value="TreeGrafter"/>
</dbReference>
<dbReference type="STRING" id="1280514.AXFE_05310"/>
<keyword evidence="6 8" id="KW-0687">Ribonucleoprotein</keyword>
<evidence type="ECO:0000256" key="3">
    <source>
        <dbReference type="ARBA" id="ARBA00022730"/>
    </source>
</evidence>
<dbReference type="Proteomes" id="UP000032360">
    <property type="component" value="Unassembled WGS sequence"/>
</dbReference>
<dbReference type="PANTHER" id="PTHR11880">
    <property type="entry name" value="RIBOSOMAL PROTEIN S19P FAMILY MEMBER"/>
    <property type="match status" value="1"/>
</dbReference>
<gene>
    <name evidence="8 10" type="primary">rpsS</name>
    <name evidence="10" type="ORF">AXFE_05310</name>
</gene>
<dbReference type="InterPro" id="IPR005732">
    <property type="entry name" value="Ribosomal_uS19_bac-type"/>
</dbReference>
<dbReference type="Pfam" id="PF00203">
    <property type="entry name" value="Ribosomal_S19"/>
    <property type="match status" value="1"/>
</dbReference>
<dbReference type="InterPro" id="IPR020934">
    <property type="entry name" value="Ribosomal_uS19_CS"/>
</dbReference>
<protein>
    <recommendedName>
        <fullName evidence="7 8">Small ribosomal subunit protein uS19</fullName>
    </recommendedName>
</protein>
<dbReference type="AlphaFoldDB" id="A0A0D8HKW1"/>
<dbReference type="Gene3D" id="3.30.860.10">
    <property type="entry name" value="30s Ribosomal Protein S19, Chain A"/>
    <property type="match status" value="1"/>
</dbReference>
<dbReference type="GO" id="GO:0015935">
    <property type="term" value="C:small ribosomal subunit"/>
    <property type="evidence" value="ECO:0007669"/>
    <property type="project" value="InterPro"/>
</dbReference>
<evidence type="ECO:0000256" key="4">
    <source>
        <dbReference type="ARBA" id="ARBA00022884"/>
    </source>
</evidence>
<proteinExistence type="inferred from homology"/>
<dbReference type="HAMAP" id="MF_00531">
    <property type="entry name" value="Ribosomal_uS19"/>
    <property type="match status" value="1"/>
</dbReference>
<dbReference type="GO" id="GO:0005737">
    <property type="term" value="C:cytoplasm"/>
    <property type="evidence" value="ECO:0007669"/>
    <property type="project" value="UniProtKB-ARBA"/>
</dbReference>
<keyword evidence="5 8" id="KW-0689">Ribosomal protein</keyword>
<dbReference type="GO" id="GO:0006412">
    <property type="term" value="P:translation"/>
    <property type="evidence" value="ECO:0007669"/>
    <property type="project" value="UniProtKB-UniRule"/>
</dbReference>
<reference evidence="10 11" key="1">
    <citation type="submission" date="2015-01" db="EMBL/GenBank/DDBJ databases">
        <title>Draft genome of the acidophilic iron oxidizer Acidithrix ferrooxidans strain Py-F3.</title>
        <authorList>
            <person name="Poehlein A."/>
            <person name="Eisen S."/>
            <person name="Schloemann M."/>
            <person name="Johnson B.D."/>
            <person name="Daniel R."/>
            <person name="Muehling M."/>
        </authorList>
    </citation>
    <scope>NUCLEOTIDE SEQUENCE [LARGE SCALE GENOMIC DNA]</scope>
    <source>
        <strain evidence="10 11">Py-F3</strain>
    </source>
</reference>
<dbReference type="GO" id="GO:0003735">
    <property type="term" value="F:structural constituent of ribosome"/>
    <property type="evidence" value="ECO:0007669"/>
    <property type="project" value="InterPro"/>
</dbReference>
<dbReference type="InterPro" id="IPR002222">
    <property type="entry name" value="Ribosomal_uS19"/>
</dbReference>
<comment type="function">
    <text evidence="1 8">Protein S19 forms a complex with S13 that binds strongly to the 16S ribosomal RNA.</text>
</comment>